<dbReference type="RefSeq" id="WP_344355358.1">
    <property type="nucleotide sequence ID" value="NZ_BAAASR010000002.1"/>
</dbReference>
<evidence type="ECO:0000259" key="1">
    <source>
        <dbReference type="Pfam" id="PF02441"/>
    </source>
</evidence>
<gene>
    <name evidence="2" type="ORF">GCM10010393_02660</name>
</gene>
<name>A0ABP5Y9M6_9ACTN</name>
<keyword evidence="3" id="KW-1185">Reference proteome</keyword>
<dbReference type="InterPro" id="IPR003382">
    <property type="entry name" value="Flavoprotein"/>
</dbReference>
<dbReference type="InterPro" id="IPR036551">
    <property type="entry name" value="Flavin_trans-like"/>
</dbReference>
<evidence type="ECO:0000313" key="3">
    <source>
        <dbReference type="Proteomes" id="UP001499942"/>
    </source>
</evidence>
<dbReference type="Proteomes" id="UP001499942">
    <property type="component" value="Unassembled WGS sequence"/>
</dbReference>
<dbReference type="SUPFAM" id="SSF52507">
    <property type="entry name" value="Homo-oligomeric flavin-containing Cys decarboxylases, HFCD"/>
    <property type="match status" value="1"/>
</dbReference>
<proteinExistence type="predicted"/>
<dbReference type="EMBL" id="BAAASR010000002">
    <property type="protein sequence ID" value="GAA2476198.1"/>
    <property type="molecule type" value="Genomic_DNA"/>
</dbReference>
<organism evidence="2 3">
    <name type="scientific">Streptomyces gobitricini</name>
    <dbReference type="NCBI Taxonomy" id="68211"/>
    <lineage>
        <taxon>Bacteria</taxon>
        <taxon>Bacillati</taxon>
        <taxon>Actinomycetota</taxon>
        <taxon>Actinomycetes</taxon>
        <taxon>Kitasatosporales</taxon>
        <taxon>Streptomycetaceae</taxon>
        <taxon>Streptomyces</taxon>
    </lineage>
</organism>
<accession>A0ABP5Y9M6</accession>
<comment type="caution">
    <text evidence="2">The sequence shown here is derived from an EMBL/GenBank/DDBJ whole genome shotgun (WGS) entry which is preliminary data.</text>
</comment>
<dbReference type="Pfam" id="PF02441">
    <property type="entry name" value="Flavoprotein"/>
    <property type="match status" value="1"/>
</dbReference>
<reference evidence="3" key="1">
    <citation type="journal article" date="2019" name="Int. J. Syst. Evol. Microbiol.">
        <title>The Global Catalogue of Microorganisms (GCM) 10K type strain sequencing project: providing services to taxonomists for standard genome sequencing and annotation.</title>
        <authorList>
            <consortium name="The Broad Institute Genomics Platform"/>
            <consortium name="The Broad Institute Genome Sequencing Center for Infectious Disease"/>
            <person name="Wu L."/>
            <person name="Ma J."/>
        </authorList>
    </citation>
    <scope>NUCLEOTIDE SEQUENCE [LARGE SCALE GENOMIC DNA]</scope>
    <source>
        <strain evidence="3">JCM 5062</strain>
    </source>
</reference>
<dbReference type="Gene3D" id="3.40.50.1950">
    <property type="entry name" value="Flavin prenyltransferase-like"/>
    <property type="match status" value="1"/>
</dbReference>
<evidence type="ECO:0000313" key="2">
    <source>
        <dbReference type="EMBL" id="GAA2476198.1"/>
    </source>
</evidence>
<protein>
    <recommendedName>
        <fullName evidence="1">Flavoprotein domain-containing protein</fullName>
    </recommendedName>
</protein>
<sequence>MTRTLYLFCSAAPPVFDVASVIEDAQRRGWDMCLGLTPTAARWLEHGLDGLAALTGHPVRFEYDLPGQPDPWPAADVVLFAPATFTAMNEWALGLTAKFVVSVATQGVGKGVPAVVMPCVNEAHGQHPAFGTSVATLRATGAQVLLGEGTHLADPPGGELPGGFPWGVALNAVDAVERAGQAPAGS</sequence>
<feature type="domain" description="Flavoprotein" evidence="1">
    <location>
        <begin position="6"/>
        <end position="132"/>
    </location>
</feature>